<dbReference type="SUPFAM" id="SSF141868">
    <property type="entry name" value="EAL domain-like"/>
    <property type="match status" value="1"/>
</dbReference>
<dbReference type="AlphaFoldDB" id="A0A9X1XB67"/>
<gene>
    <name evidence="2" type="ORF">LCY76_08390</name>
</gene>
<evidence type="ECO:0000313" key="3">
    <source>
        <dbReference type="Proteomes" id="UP001139011"/>
    </source>
</evidence>
<dbReference type="RefSeq" id="WP_248252253.1">
    <property type="nucleotide sequence ID" value="NZ_JAIWJX010000002.1"/>
</dbReference>
<dbReference type="Gene3D" id="3.20.20.450">
    <property type="entry name" value="EAL domain"/>
    <property type="match status" value="1"/>
</dbReference>
<dbReference type="GO" id="GO:0071111">
    <property type="term" value="F:cyclic-guanylate-specific phosphodiesterase activity"/>
    <property type="evidence" value="ECO:0007669"/>
    <property type="project" value="InterPro"/>
</dbReference>
<keyword evidence="3" id="KW-1185">Reference proteome</keyword>
<dbReference type="PANTHER" id="PTHR33121">
    <property type="entry name" value="CYCLIC DI-GMP PHOSPHODIESTERASE PDEF"/>
    <property type="match status" value="1"/>
</dbReference>
<feature type="domain" description="EAL" evidence="1">
    <location>
        <begin position="1"/>
        <end position="56"/>
    </location>
</feature>
<accession>A0A9X1XB67</accession>
<dbReference type="InterPro" id="IPR035919">
    <property type="entry name" value="EAL_sf"/>
</dbReference>
<evidence type="ECO:0000313" key="2">
    <source>
        <dbReference type="EMBL" id="MCK6256610.1"/>
    </source>
</evidence>
<dbReference type="InterPro" id="IPR050706">
    <property type="entry name" value="Cyclic-di-GMP_PDE-like"/>
</dbReference>
<protein>
    <submittedName>
        <fullName evidence="2">EAL domain-containing protein</fullName>
    </submittedName>
</protein>
<dbReference type="EMBL" id="JAIWJX010000002">
    <property type="protein sequence ID" value="MCK6256610.1"/>
    <property type="molecule type" value="Genomic_DNA"/>
</dbReference>
<dbReference type="Proteomes" id="UP001139011">
    <property type="component" value="Unassembled WGS sequence"/>
</dbReference>
<reference evidence="2" key="1">
    <citation type="submission" date="2021-09" db="EMBL/GenBank/DDBJ databases">
        <title>Genome analysis of Fictibacillus sp. KIGAM418 isolated from marine sediment.</title>
        <authorList>
            <person name="Seo M.-J."/>
            <person name="Cho E.-S."/>
            <person name="Hwang C.Y."/>
        </authorList>
    </citation>
    <scope>NUCLEOTIDE SEQUENCE</scope>
    <source>
        <strain evidence="2">KIGAM418</strain>
    </source>
</reference>
<dbReference type="Pfam" id="PF00563">
    <property type="entry name" value="EAL"/>
    <property type="match status" value="1"/>
</dbReference>
<sequence>MRETARDCGFKVIAEGIERKEAAEYCEEIGVDLVQGYLFGKPDSLPMKGPLFICNK</sequence>
<dbReference type="PROSITE" id="PS50883">
    <property type="entry name" value="EAL"/>
    <property type="match status" value="1"/>
</dbReference>
<comment type="caution">
    <text evidence="2">The sequence shown here is derived from an EMBL/GenBank/DDBJ whole genome shotgun (WGS) entry which is preliminary data.</text>
</comment>
<dbReference type="PANTHER" id="PTHR33121:SF76">
    <property type="entry name" value="SIGNALING PROTEIN"/>
    <property type="match status" value="1"/>
</dbReference>
<organism evidence="2 3">
    <name type="scientific">Fictibacillus marinisediminis</name>
    <dbReference type="NCBI Taxonomy" id="2878389"/>
    <lineage>
        <taxon>Bacteria</taxon>
        <taxon>Bacillati</taxon>
        <taxon>Bacillota</taxon>
        <taxon>Bacilli</taxon>
        <taxon>Bacillales</taxon>
        <taxon>Fictibacillaceae</taxon>
        <taxon>Fictibacillus</taxon>
    </lineage>
</organism>
<proteinExistence type="predicted"/>
<dbReference type="InterPro" id="IPR001633">
    <property type="entry name" value="EAL_dom"/>
</dbReference>
<evidence type="ECO:0000259" key="1">
    <source>
        <dbReference type="PROSITE" id="PS50883"/>
    </source>
</evidence>
<name>A0A9X1XB67_9BACL</name>